<reference evidence="11 12" key="1">
    <citation type="submission" date="2016-10" db="EMBL/GenBank/DDBJ databases">
        <title>The genome sequence of Colletotrichum fioriniae PJ7.</title>
        <authorList>
            <person name="Baroncelli R."/>
        </authorList>
    </citation>
    <scope>NUCLEOTIDE SEQUENCE [LARGE SCALE GENOMIC DNA]</scope>
    <source>
        <strain evidence="11 12">IMI 384185</strain>
    </source>
</reference>
<comment type="function">
    <text evidence="9 10">Pectinolytic enzyme consist of four classes of enzymes: pectin lyase, polygalacturonase, pectin methylesterase and rhamnogalacturonase. Among pectinolytic enzymes, pectin lyase is the most important in depolymerization of pectin, since it cleaves internal glycosidic bonds of highly methylated pectins. Favors pectate, the anion, over pectin, the methyl ester.</text>
</comment>
<dbReference type="PANTHER" id="PTHR33407">
    <property type="entry name" value="PECTATE LYASE F-RELATED"/>
    <property type="match status" value="1"/>
</dbReference>
<evidence type="ECO:0000313" key="11">
    <source>
        <dbReference type="EMBL" id="KAK1543564.1"/>
    </source>
</evidence>
<gene>
    <name evidence="11" type="ORF">CPAR01_04197</name>
</gene>
<keyword evidence="5 10" id="KW-0964">Secreted</keyword>
<dbReference type="EMBL" id="MOPA01000003">
    <property type="protein sequence ID" value="KAK1543564.1"/>
    <property type="molecule type" value="Genomic_DNA"/>
</dbReference>
<keyword evidence="8 10" id="KW-0456">Lyase</keyword>
<evidence type="ECO:0000256" key="5">
    <source>
        <dbReference type="ARBA" id="ARBA00022525"/>
    </source>
</evidence>
<comment type="similarity">
    <text evidence="4 10">Belongs to the polysaccharide lyase 3 family.</text>
</comment>
<organism evidence="11 12">
    <name type="scientific">Colletotrichum paranaense</name>
    <dbReference type="NCBI Taxonomy" id="1914294"/>
    <lineage>
        <taxon>Eukaryota</taxon>
        <taxon>Fungi</taxon>
        <taxon>Dikarya</taxon>
        <taxon>Ascomycota</taxon>
        <taxon>Pezizomycotina</taxon>
        <taxon>Sordariomycetes</taxon>
        <taxon>Hypocreomycetidae</taxon>
        <taxon>Glomerellales</taxon>
        <taxon>Glomerellaceae</taxon>
        <taxon>Colletotrichum</taxon>
        <taxon>Colletotrichum acutatum species complex</taxon>
    </lineage>
</organism>
<comment type="subcellular location">
    <subcellularLocation>
        <location evidence="3 10">Secreted</location>
    </subcellularLocation>
</comment>
<name>A0ABQ9SWB8_9PEZI</name>
<evidence type="ECO:0000256" key="3">
    <source>
        <dbReference type="ARBA" id="ARBA00004613"/>
    </source>
</evidence>
<comment type="catalytic activity">
    <reaction evidence="1 10">
        <text>Eliminative cleavage of (1-&gt;4)-alpha-D-galacturonan to give oligosaccharides with 4-deoxy-alpha-D-galact-4-enuronosyl groups at their non-reducing ends.</text>
        <dbReference type="EC" id="4.2.2.2"/>
    </reaction>
</comment>
<evidence type="ECO:0000256" key="8">
    <source>
        <dbReference type="ARBA" id="ARBA00023239"/>
    </source>
</evidence>
<dbReference type="InterPro" id="IPR011050">
    <property type="entry name" value="Pectin_lyase_fold/virulence"/>
</dbReference>
<proteinExistence type="inferred from homology"/>
<evidence type="ECO:0000256" key="4">
    <source>
        <dbReference type="ARBA" id="ARBA00006463"/>
    </source>
</evidence>
<dbReference type="PROSITE" id="PS51257">
    <property type="entry name" value="PROKAR_LIPOPROTEIN"/>
    <property type="match status" value="1"/>
</dbReference>
<evidence type="ECO:0000313" key="12">
    <source>
        <dbReference type="Proteomes" id="UP001241169"/>
    </source>
</evidence>
<dbReference type="Proteomes" id="UP001241169">
    <property type="component" value="Unassembled WGS sequence"/>
</dbReference>
<evidence type="ECO:0000256" key="1">
    <source>
        <dbReference type="ARBA" id="ARBA00000695"/>
    </source>
</evidence>
<evidence type="ECO:0000256" key="6">
    <source>
        <dbReference type="ARBA" id="ARBA00022729"/>
    </source>
</evidence>
<evidence type="ECO:0000256" key="9">
    <source>
        <dbReference type="ARBA" id="ARBA00025679"/>
    </source>
</evidence>
<dbReference type="InterPro" id="IPR004898">
    <property type="entry name" value="Pectate_lyase_PlyH/PlyE-like"/>
</dbReference>
<dbReference type="Gene3D" id="2.160.20.10">
    <property type="entry name" value="Single-stranded right-handed beta-helix, Pectin lyase-like"/>
    <property type="match status" value="1"/>
</dbReference>
<evidence type="ECO:0000256" key="10">
    <source>
        <dbReference type="RuleBase" id="RU367009"/>
    </source>
</evidence>
<evidence type="ECO:0000256" key="7">
    <source>
        <dbReference type="ARBA" id="ARBA00022837"/>
    </source>
</evidence>
<dbReference type="InterPro" id="IPR012334">
    <property type="entry name" value="Pectin_lyas_fold"/>
</dbReference>
<dbReference type="EC" id="4.2.2.2" evidence="10"/>
<keyword evidence="6" id="KW-0732">Signal</keyword>
<dbReference type="RefSeq" id="XP_060352684.1">
    <property type="nucleotide sequence ID" value="XM_060488478.1"/>
</dbReference>
<protein>
    <recommendedName>
        <fullName evidence="10">Pectate lyase</fullName>
        <ecNumber evidence="10">4.2.2.2</ecNumber>
    </recommendedName>
</protein>
<dbReference type="PANTHER" id="PTHR33407:SF9">
    <property type="entry name" value="PECTATE LYASE F-RELATED"/>
    <property type="match status" value="1"/>
</dbReference>
<dbReference type="GeneID" id="85372377"/>
<sequence length="243" mass="25720">MGTRFHSTLLRAMLSKIGVLTGALLGALPMILACLGYEGGLPKPTSNKQISAPIYVKSGEVFDGGWAKYDRSPTSCREQVEGGEKDTAFVLQKGATLRNVIIGKTAGEGVYCLGGGCNIEFVWFEDVCEDAISIKNDKAGDVTWIVGGGAYHAADKIIQHNGCGRVNIINFYANDYGKVYRSCGTCEKCAREVYIEGVTARNGGEVAGITKANGDKATLVNVCTDAKTPCQNYSGPGVKDGPC</sequence>
<comment type="caution">
    <text evidence="11">The sequence shown here is derived from an EMBL/GenBank/DDBJ whole genome shotgun (WGS) entry which is preliminary data.</text>
</comment>
<comment type="cofactor">
    <cofactor evidence="2 10">
        <name>Ca(2+)</name>
        <dbReference type="ChEBI" id="CHEBI:29108"/>
    </cofactor>
</comment>
<keyword evidence="12" id="KW-1185">Reference proteome</keyword>
<evidence type="ECO:0000256" key="2">
    <source>
        <dbReference type="ARBA" id="ARBA00001913"/>
    </source>
</evidence>
<keyword evidence="7 10" id="KW-0106">Calcium</keyword>
<dbReference type="SUPFAM" id="SSF51126">
    <property type="entry name" value="Pectin lyase-like"/>
    <property type="match status" value="1"/>
</dbReference>
<dbReference type="GO" id="GO:0016829">
    <property type="term" value="F:lyase activity"/>
    <property type="evidence" value="ECO:0007669"/>
    <property type="project" value="UniProtKB-KW"/>
</dbReference>
<dbReference type="Pfam" id="PF03211">
    <property type="entry name" value="Pectate_lyase"/>
    <property type="match status" value="1"/>
</dbReference>
<accession>A0ABQ9SWB8</accession>